<dbReference type="Proteomes" id="UP000321940">
    <property type="component" value="Chromosome"/>
</dbReference>
<keyword evidence="3" id="KW-1185">Reference proteome</keyword>
<keyword evidence="1" id="KW-0472">Membrane</keyword>
<organism evidence="2 3">
    <name type="scientific">Bartonella kosoyi</name>
    <dbReference type="NCBI Taxonomy" id="2133959"/>
    <lineage>
        <taxon>Bacteria</taxon>
        <taxon>Pseudomonadati</taxon>
        <taxon>Pseudomonadota</taxon>
        <taxon>Alphaproteobacteria</taxon>
        <taxon>Hyphomicrobiales</taxon>
        <taxon>Bartonellaceae</taxon>
        <taxon>Bartonella</taxon>
    </lineage>
</organism>
<evidence type="ECO:0000313" key="2">
    <source>
        <dbReference type="EMBL" id="QEE09797.1"/>
    </source>
</evidence>
<sequence length="105" mass="12263">MFDQKQLSLVWQDYKKIFTFSTVMVTLPTIITVLVKIWRRKGLFSVALLEPLAWILAGAFLFLPVVFMMLFIVTRQLKKTVQQLEEEVEQKKAPIILYNVSEGKK</sequence>
<evidence type="ECO:0000313" key="3">
    <source>
        <dbReference type="Proteomes" id="UP000321940"/>
    </source>
</evidence>
<evidence type="ECO:0000256" key="1">
    <source>
        <dbReference type="SAM" id="Phobius"/>
    </source>
</evidence>
<keyword evidence="1" id="KW-0812">Transmembrane</keyword>
<gene>
    <name evidence="2" type="ORF">D1093_09575</name>
</gene>
<keyword evidence="1" id="KW-1133">Transmembrane helix</keyword>
<feature type="transmembrane region" description="Helical" evidence="1">
    <location>
        <begin position="51"/>
        <end position="73"/>
    </location>
</feature>
<dbReference type="AlphaFoldDB" id="A0A5B9D028"/>
<proteinExistence type="predicted"/>
<protein>
    <submittedName>
        <fullName evidence="2">Uncharacterized protein</fullName>
    </submittedName>
</protein>
<feature type="transmembrane region" description="Helical" evidence="1">
    <location>
        <begin position="20"/>
        <end position="39"/>
    </location>
</feature>
<dbReference type="KEGG" id="bky:D1093_09575"/>
<dbReference type="EMBL" id="CP031843">
    <property type="protein sequence ID" value="QEE09797.1"/>
    <property type="molecule type" value="Genomic_DNA"/>
</dbReference>
<name>A0A5B9D028_9HYPH</name>
<accession>A0A5B9D028</accession>
<reference evidence="2 3" key="1">
    <citation type="journal article" date="2020" name="Int. J. Syst. Evol. Microbiol.">
        <title>Bartonella kosoyi sp. nov. and Bartonella krasnovii sp. nov., two novel species closely related to the zoonotic Bartonella elizabethae, isolated from black rats and wild desert rodent-fleas.</title>
        <authorList>
            <person name="Gutierrez R."/>
            <person name="Shalit T."/>
            <person name="Markus B."/>
            <person name="Yuan C."/>
            <person name="Nachum-Biala Y."/>
            <person name="Elad D."/>
            <person name="Harrus S."/>
        </authorList>
    </citation>
    <scope>NUCLEOTIDE SEQUENCE [LARGE SCALE GENOMIC DNA]</scope>
    <source>
        <strain evidence="2 3">Tel Aviv</strain>
    </source>
</reference>